<dbReference type="Proteomes" id="UP000034228">
    <property type="component" value="Unassembled WGS sequence"/>
</dbReference>
<accession>A0A0M2VC81</accession>
<keyword evidence="2" id="KW-1185">Reference proteome</keyword>
<reference evidence="1 2" key="1">
    <citation type="submission" date="2015-03" db="EMBL/GenBank/DDBJ databases">
        <title>Draft genome sequences of two protease-producing strains of Arsukibacterium isolated from two cold and alkaline environments.</title>
        <authorList>
            <person name="Lylloff J.E."/>
            <person name="Skov L.B."/>
            <person name="Jepsen M."/>
            <person name="Hallin P.F."/>
            <person name="Sorensen S.J."/>
            <person name="Stougaard P."/>
            <person name="Glaring M.A."/>
        </authorList>
    </citation>
    <scope>NUCLEOTIDE SEQUENCE [LARGE SCALE GENOMIC DNA]</scope>
    <source>
        <strain evidence="1 2">GCM72</strain>
    </source>
</reference>
<organism evidence="1 2">
    <name type="scientific">Arsukibacterium ikkense</name>
    <dbReference type="NCBI Taxonomy" id="336831"/>
    <lineage>
        <taxon>Bacteria</taxon>
        <taxon>Pseudomonadati</taxon>
        <taxon>Pseudomonadota</taxon>
        <taxon>Gammaproteobacteria</taxon>
        <taxon>Chromatiales</taxon>
        <taxon>Chromatiaceae</taxon>
        <taxon>Arsukibacterium</taxon>
    </lineage>
</organism>
<evidence type="ECO:0000313" key="2">
    <source>
        <dbReference type="Proteomes" id="UP000034228"/>
    </source>
</evidence>
<dbReference type="AlphaFoldDB" id="A0A0M2VC81"/>
<dbReference type="STRING" id="336831.WG68_04250"/>
<gene>
    <name evidence="1" type="ORF">WG68_04250</name>
</gene>
<dbReference type="EMBL" id="LAHO01000003">
    <property type="protein sequence ID" value="KKO46723.1"/>
    <property type="molecule type" value="Genomic_DNA"/>
</dbReference>
<proteinExistence type="predicted"/>
<evidence type="ECO:0000313" key="1">
    <source>
        <dbReference type="EMBL" id="KKO46723.1"/>
    </source>
</evidence>
<protein>
    <submittedName>
        <fullName evidence="1">Zinc chelation protein SecC</fullName>
    </submittedName>
</protein>
<comment type="caution">
    <text evidence="1">The sequence shown here is derived from an EMBL/GenBank/DDBJ whole genome shotgun (WGS) entry which is preliminary data.</text>
</comment>
<name>A0A0M2VC81_9GAMM</name>
<sequence>MLCGWQIWEWPNVMIEAEFHAIWQSPEGDWVDITPKQDEEQTILFAHTPKRPYDGKRVDNVRLALRDDTIIHHFIQISELISKALQDGREFEYGFITVPEAKMKPLMEAKRFLLGALKAGYRDHDTCCCKSSIKYKRCCGKEIQKYISESVR</sequence>
<dbReference type="OrthoDB" id="1551443at2"/>